<evidence type="ECO:0000313" key="6">
    <source>
        <dbReference type="EMBL" id="GEO14306.1"/>
    </source>
</evidence>
<dbReference type="PANTHER" id="PTHR43060:SF15">
    <property type="entry name" value="3-HYDROXYISOBUTYRATE DEHYDROGENASE-LIKE 1, MITOCHONDRIAL-RELATED"/>
    <property type="match status" value="1"/>
</dbReference>
<evidence type="ECO:0000313" key="7">
    <source>
        <dbReference type="Proteomes" id="UP000321085"/>
    </source>
</evidence>
<sequence>MAENKGRVGVVGLGTMGGAVARNLAERGWAVVGYDPSSQRVDEARAAGVKIVDSPAAVAAETDRILTSLPSAAALHAVVREIADSNSKELLVAEMSTLTLEDKSKAESALREAGHTMLDCPLSGTGAQAATRDLVVYASGDPERIEDLRDIFADFSRLAHNVGEFGNGMKIKFVANLLVAINNVASAEAMVLGMKAGLDPQQIIDLVSAGAGNSRIFELRAPLMAQRRYEPATMSIGLWQKDMQVIGEFARQIGCPTPIFTATETVYRAALANGQEKQDTASVCTVLESMAGLRRS</sequence>
<dbReference type="PIRSF" id="PIRSF000103">
    <property type="entry name" value="HIBADH"/>
    <property type="match status" value="1"/>
</dbReference>
<evidence type="ECO:0000259" key="5">
    <source>
        <dbReference type="Pfam" id="PF14833"/>
    </source>
</evidence>
<dbReference type="Pfam" id="PF03446">
    <property type="entry name" value="NAD_binding_2"/>
    <property type="match status" value="1"/>
</dbReference>
<dbReference type="GO" id="GO:0016491">
    <property type="term" value="F:oxidoreductase activity"/>
    <property type="evidence" value="ECO:0007669"/>
    <property type="project" value="UniProtKB-KW"/>
</dbReference>
<dbReference type="Proteomes" id="UP000321085">
    <property type="component" value="Unassembled WGS sequence"/>
</dbReference>
<dbReference type="Pfam" id="PF14833">
    <property type="entry name" value="NAD_binding_11"/>
    <property type="match status" value="1"/>
</dbReference>
<evidence type="ECO:0000256" key="2">
    <source>
        <dbReference type="ARBA" id="ARBA00023027"/>
    </source>
</evidence>
<dbReference type="PANTHER" id="PTHR43060">
    <property type="entry name" value="3-HYDROXYISOBUTYRATE DEHYDROGENASE-LIKE 1, MITOCHONDRIAL-RELATED"/>
    <property type="match status" value="1"/>
</dbReference>
<evidence type="ECO:0000256" key="1">
    <source>
        <dbReference type="ARBA" id="ARBA00023002"/>
    </source>
</evidence>
<dbReference type="InterPro" id="IPR029154">
    <property type="entry name" value="HIBADH-like_NADP-bd"/>
</dbReference>
<dbReference type="EMBL" id="BJYU01000021">
    <property type="protein sequence ID" value="GEO14306.1"/>
    <property type="molecule type" value="Genomic_DNA"/>
</dbReference>
<name>A0A512BQJ6_9HYPH</name>
<protein>
    <submittedName>
        <fullName evidence="6">3-hydroxyisobutyrate dehydrogenase</fullName>
    </submittedName>
</protein>
<evidence type="ECO:0000259" key="4">
    <source>
        <dbReference type="Pfam" id="PF03446"/>
    </source>
</evidence>
<feature type="domain" description="6-phosphogluconate dehydrogenase NADP-binding" evidence="4">
    <location>
        <begin position="7"/>
        <end position="157"/>
    </location>
</feature>
<dbReference type="InterPro" id="IPR006115">
    <property type="entry name" value="6PGDH_NADP-bd"/>
</dbReference>
<dbReference type="InterPro" id="IPR015815">
    <property type="entry name" value="HIBADH-related"/>
</dbReference>
<dbReference type="SUPFAM" id="SSF48179">
    <property type="entry name" value="6-phosphogluconate dehydrogenase C-terminal domain-like"/>
    <property type="match status" value="1"/>
</dbReference>
<comment type="caution">
    <text evidence="6">The sequence shown here is derived from an EMBL/GenBank/DDBJ whole genome shotgun (WGS) entry which is preliminary data.</text>
</comment>
<reference evidence="6 7" key="1">
    <citation type="submission" date="2019-07" db="EMBL/GenBank/DDBJ databases">
        <title>Whole genome shotgun sequence of Microvirga aerophila NBRC 106136.</title>
        <authorList>
            <person name="Hosoyama A."/>
            <person name="Uohara A."/>
            <person name="Ohji S."/>
            <person name="Ichikawa N."/>
        </authorList>
    </citation>
    <scope>NUCLEOTIDE SEQUENCE [LARGE SCALE GENOMIC DNA]</scope>
    <source>
        <strain evidence="6 7">NBRC 106136</strain>
    </source>
</reference>
<dbReference type="InterPro" id="IPR013328">
    <property type="entry name" value="6PGD_dom2"/>
</dbReference>
<feature type="domain" description="3-hydroxyisobutyrate dehydrogenase-like NAD-binding" evidence="5">
    <location>
        <begin position="166"/>
        <end position="286"/>
    </location>
</feature>
<feature type="active site" evidence="3">
    <location>
        <position position="172"/>
    </location>
</feature>
<dbReference type="OrthoDB" id="9812907at2"/>
<dbReference type="GO" id="GO:0050661">
    <property type="term" value="F:NADP binding"/>
    <property type="evidence" value="ECO:0007669"/>
    <property type="project" value="InterPro"/>
</dbReference>
<dbReference type="AlphaFoldDB" id="A0A512BQJ6"/>
<organism evidence="6 7">
    <name type="scientific">Microvirga aerophila</name>
    <dbReference type="NCBI Taxonomy" id="670291"/>
    <lineage>
        <taxon>Bacteria</taxon>
        <taxon>Pseudomonadati</taxon>
        <taxon>Pseudomonadota</taxon>
        <taxon>Alphaproteobacteria</taxon>
        <taxon>Hyphomicrobiales</taxon>
        <taxon>Methylobacteriaceae</taxon>
        <taxon>Microvirga</taxon>
    </lineage>
</organism>
<keyword evidence="1" id="KW-0560">Oxidoreductase</keyword>
<dbReference type="InterPro" id="IPR036291">
    <property type="entry name" value="NAD(P)-bd_dom_sf"/>
</dbReference>
<accession>A0A512BQJ6</accession>
<keyword evidence="2" id="KW-0520">NAD</keyword>
<dbReference type="Gene3D" id="1.10.1040.10">
    <property type="entry name" value="N-(1-d-carboxylethyl)-l-norvaline Dehydrogenase, domain 2"/>
    <property type="match status" value="1"/>
</dbReference>
<dbReference type="GO" id="GO:0051287">
    <property type="term" value="F:NAD binding"/>
    <property type="evidence" value="ECO:0007669"/>
    <property type="project" value="InterPro"/>
</dbReference>
<dbReference type="InterPro" id="IPR008927">
    <property type="entry name" value="6-PGluconate_DH-like_C_sf"/>
</dbReference>
<dbReference type="RefSeq" id="WP_114185862.1">
    <property type="nucleotide sequence ID" value="NZ_BJYU01000021.1"/>
</dbReference>
<dbReference type="Gene3D" id="3.40.50.720">
    <property type="entry name" value="NAD(P)-binding Rossmann-like Domain"/>
    <property type="match status" value="1"/>
</dbReference>
<evidence type="ECO:0000256" key="3">
    <source>
        <dbReference type="PIRSR" id="PIRSR000103-1"/>
    </source>
</evidence>
<gene>
    <name evidence="6" type="primary">mmsB</name>
    <name evidence="6" type="ORF">MAE02_20020</name>
</gene>
<proteinExistence type="predicted"/>
<dbReference type="SUPFAM" id="SSF51735">
    <property type="entry name" value="NAD(P)-binding Rossmann-fold domains"/>
    <property type="match status" value="1"/>
</dbReference>
<keyword evidence="7" id="KW-1185">Reference proteome</keyword>